<keyword evidence="1" id="KW-0805">Transcription regulation</keyword>
<dbReference type="RefSeq" id="WP_345215075.1">
    <property type="nucleotide sequence ID" value="NZ_BAABGN010000002.1"/>
</dbReference>
<organism evidence="5 6">
    <name type="scientific">Georgenia halophila</name>
    <dbReference type="NCBI Taxonomy" id="620889"/>
    <lineage>
        <taxon>Bacteria</taxon>
        <taxon>Bacillati</taxon>
        <taxon>Actinomycetota</taxon>
        <taxon>Actinomycetes</taxon>
        <taxon>Micrococcales</taxon>
        <taxon>Bogoriellaceae</taxon>
        <taxon>Georgenia</taxon>
    </lineage>
</organism>
<evidence type="ECO:0000313" key="5">
    <source>
        <dbReference type="EMBL" id="GAA4417876.1"/>
    </source>
</evidence>
<dbReference type="InterPro" id="IPR027417">
    <property type="entry name" value="P-loop_NTPase"/>
</dbReference>
<protein>
    <recommendedName>
        <fullName evidence="4">HTH luxR-type domain-containing protein</fullName>
    </recommendedName>
</protein>
<dbReference type="Pfam" id="PF00196">
    <property type="entry name" value="GerE"/>
    <property type="match status" value="1"/>
</dbReference>
<dbReference type="SUPFAM" id="SSF52540">
    <property type="entry name" value="P-loop containing nucleoside triphosphate hydrolases"/>
    <property type="match status" value="1"/>
</dbReference>
<dbReference type="EMBL" id="BAABGN010000002">
    <property type="protein sequence ID" value="GAA4417876.1"/>
    <property type="molecule type" value="Genomic_DNA"/>
</dbReference>
<feature type="domain" description="HTH luxR-type" evidence="4">
    <location>
        <begin position="734"/>
        <end position="799"/>
    </location>
</feature>
<proteinExistence type="predicted"/>
<evidence type="ECO:0000259" key="4">
    <source>
        <dbReference type="PROSITE" id="PS50043"/>
    </source>
</evidence>
<dbReference type="SUPFAM" id="SSF46894">
    <property type="entry name" value="C-terminal effector domain of the bipartite response regulators"/>
    <property type="match status" value="1"/>
</dbReference>
<dbReference type="InterPro" id="IPR036388">
    <property type="entry name" value="WH-like_DNA-bd_sf"/>
</dbReference>
<reference evidence="6" key="1">
    <citation type="journal article" date="2019" name="Int. J. Syst. Evol. Microbiol.">
        <title>The Global Catalogue of Microorganisms (GCM) 10K type strain sequencing project: providing services to taxonomists for standard genome sequencing and annotation.</title>
        <authorList>
            <consortium name="The Broad Institute Genomics Platform"/>
            <consortium name="The Broad Institute Genome Sequencing Center for Infectious Disease"/>
            <person name="Wu L."/>
            <person name="Ma J."/>
        </authorList>
    </citation>
    <scope>NUCLEOTIDE SEQUENCE [LARGE SCALE GENOMIC DNA]</scope>
    <source>
        <strain evidence="6">JCM 17810</strain>
    </source>
</reference>
<evidence type="ECO:0000313" key="6">
    <source>
        <dbReference type="Proteomes" id="UP001500622"/>
    </source>
</evidence>
<dbReference type="InterPro" id="IPR016032">
    <property type="entry name" value="Sig_transdc_resp-reg_C-effctor"/>
</dbReference>
<sequence>MTTTALIDGRRRRSPQAHAIDPALVDLLADQAPLTVVRAPTGYGKTILLDTWLEEDPPAGQVVRLALTPQCDDVEHFWYLLDTALAGVSSAAREPGRSARTRVLRRLAHQETPLTLVIDDYHRAAGSGPDEDLLELVRHNDRLCLVIATRSTRPIETTGSLAVDVNLVCPHRLGLRPDQVRVLAEGLGVDLVEGEAERLVTGFAGWPAVIRSVLTRLGTAGGTVSPEVADDYIVNVWRDLRDPGLQSFLLCTAVPDSFDAELAEALAPAEHALSLLHAMRSSGLLEERLHGGRYIYSYPPLVREALVRAFAETRPAELRGVHARVMELARRRGDVVQALFHAVAAGEYATAELLMENGWHDLVTIHREALVRAARAIPADVAERRPRFRIAKEDLDAAPADVRPPHQRWHAGDLRGVTAEFAPSRAGTDETTFALLQWGTAAVLTGDWSAALYAFGRARTLAQQVDERSSVVAIATLGLAGAHATAGDVDLAAAWLRDGVLERSDDPPAVAGVIEAWGATIRTLVALDQLAPDDESGVGAVVERSRRDEVWALGVLVTASHAVTVGGPVEAVRQAAQLRAARHYVPRGRFTEASLHAGEVDVLLTGGLLEQAREVARDLPVTAVSLDSHARIALAGGAFRDAAQRARSGLGHPGLSRRVSMKLRLVLAAAHHALGEQAAAGAAFMEAVRIAQASGQRRPLLVMDHAVFTALAGGDERVLALWPEAHRPAERVARAEVAGLLTPRELEVLRVLRQHSGAVPVAEALGLSVNTVKSHLRSVYAKLGVASRSAALRRAAELEGSNLITAREG</sequence>
<dbReference type="Proteomes" id="UP001500622">
    <property type="component" value="Unassembled WGS sequence"/>
</dbReference>
<dbReference type="PANTHER" id="PTHR44688">
    <property type="entry name" value="DNA-BINDING TRANSCRIPTIONAL ACTIVATOR DEVR_DOSR"/>
    <property type="match status" value="1"/>
</dbReference>
<dbReference type="InterPro" id="IPR059106">
    <property type="entry name" value="WHD_MalT"/>
</dbReference>
<gene>
    <name evidence="5" type="ORF">GCM10023169_06800</name>
</gene>
<evidence type="ECO:0000256" key="2">
    <source>
        <dbReference type="ARBA" id="ARBA00023125"/>
    </source>
</evidence>
<evidence type="ECO:0000256" key="1">
    <source>
        <dbReference type="ARBA" id="ARBA00023015"/>
    </source>
</evidence>
<evidence type="ECO:0000256" key="3">
    <source>
        <dbReference type="ARBA" id="ARBA00023163"/>
    </source>
</evidence>
<dbReference type="InterPro" id="IPR000792">
    <property type="entry name" value="Tscrpt_reg_LuxR_C"/>
</dbReference>
<dbReference type="Gene3D" id="1.10.10.10">
    <property type="entry name" value="Winged helix-like DNA-binding domain superfamily/Winged helix DNA-binding domain"/>
    <property type="match status" value="1"/>
</dbReference>
<dbReference type="Pfam" id="PF25873">
    <property type="entry name" value="WHD_MalT"/>
    <property type="match status" value="1"/>
</dbReference>
<accession>A0ABP8KX00</accession>
<keyword evidence="6" id="KW-1185">Reference proteome</keyword>
<dbReference type="PROSITE" id="PS50043">
    <property type="entry name" value="HTH_LUXR_2"/>
    <property type="match status" value="1"/>
</dbReference>
<dbReference type="SMART" id="SM00421">
    <property type="entry name" value="HTH_LUXR"/>
    <property type="match status" value="1"/>
</dbReference>
<dbReference type="PANTHER" id="PTHR44688:SF16">
    <property type="entry name" value="DNA-BINDING TRANSCRIPTIONAL ACTIVATOR DEVR_DOSR"/>
    <property type="match status" value="1"/>
</dbReference>
<dbReference type="CDD" id="cd06170">
    <property type="entry name" value="LuxR_C_like"/>
    <property type="match status" value="1"/>
</dbReference>
<keyword evidence="2" id="KW-0238">DNA-binding</keyword>
<keyword evidence="3" id="KW-0804">Transcription</keyword>
<name>A0ABP8KX00_9MICO</name>
<comment type="caution">
    <text evidence="5">The sequence shown here is derived from an EMBL/GenBank/DDBJ whole genome shotgun (WGS) entry which is preliminary data.</text>
</comment>